<name>S4PV48_9NEOP</name>
<dbReference type="EMBL" id="GAIX01009163">
    <property type="protein sequence ID" value="JAA83397.1"/>
    <property type="molecule type" value="Transcribed_RNA"/>
</dbReference>
<evidence type="ECO:0000313" key="1">
    <source>
        <dbReference type="EMBL" id="JAA83397.1"/>
    </source>
</evidence>
<protein>
    <submittedName>
        <fullName evidence="1">Guanine nucleotide-binding protein-like 3-like protein</fullName>
    </submittedName>
</protein>
<reference evidence="1" key="2">
    <citation type="submission" date="2013-05" db="EMBL/GenBank/DDBJ databases">
        <authorList>
            <person name="Carter J.-M."/>
            <person name="Baker S.C."/>
            <person name="Pink R."/>
            <person name="Carter D.R.F."/>
            <person name="Collins A."/>
            <person name="Tomlin J."/>
            <person name="Gibbs M."/>
            <person name="Breuker C.J."/>
        </authorList>
    </citation>
    <scope>NUCLEOTIDE SEQUENCE</scope>
    <source>
        <tissue evidence="1">Ovary</tissue>
    </source>
</reference>
<organism evidence="1">
    <name type="scientific">Pararge aegeria</name>
    <name type="common">speckled wood butterfly</name>
    <dbReference type="NCBI Taxonomy" id="116150"/>
    <lineage>
        <taxon>Eukaryota</taxon>
        <taxon>Metazoa</taxon>
        <taxon>Ecdysozoa</taxon>
        <taxon>Arthropoda</taxon>
        <taxon>Hexapoda</taxon>
        <taxon>Insecta</taxon>
        <taxon>Pterygota</taxon>
        <taxon>Neoptera</taxon>
        <taxon>Endopterygota</taxon>
        <taxon>Lepidoptera</taxon>
        <taxon>Glossata</taxon>
        <taxon>Ditrysia</taxon>
        <taxon>Papilionoidea</taxon>
        <taxon>Nymphalidae</taxon>
        <taxon>Satyrinae</taxon>
        <taxon>Satyrini</taxon>
        <taxon>Parargina</taxon>
        <taxon>Pararge</taxon>
    </lineage>
</organism>
<sequence>MAPEFDINSYEAMETEVINALGDNTTEEAIKITSTGPVKVVLDEMQVDEDESSLLPNTLNIRPKLDKTNKSSEKTKADPEMLIEGNTKLNKLRKMQFKRDKKKKARNEKQAVNLADVLENVTLSSANKSDVYDFKEDFK</sequence>
<dbReference type="AlphaFoldDB" id="S4PV48"/>
<proteinExistence type="predicted"/>
<accession>S4PV48</accession>
<reference evidence="1" key="1">
    <citation type="journal article" date="2013" name="BMC Genomics">
        <title>Unscrambling butterfly oogenesis.</title>
        <authorList>
            <person name="Carter J.M."/>
            <person name="Baker S.C."/>
            <person name="Pink R."/>
            <person name="Carter D.R."/>
            <person name="Collins A."/>
            <person name="Tomlin J."/>
            <person name="Gibbs M."/>
            <person name="Breuker C.J."/>
        </authorList>
    </citation>
    <scope>NUCLEOTIDE SEQUENCE</scope>
    <source>
        <tissue evidence="1">Ovary</tissue>
    </source>
</reference>